<dbReference type="Gene3D" id="1.10.340.30">
    <property type="entry name" value="Hypothetical protein, domain 2"/>
    <property type="match status" value="1"/>
</dbReference>
<dbReference type="Proteomes" id="UP001564626">
    <property type="component" value="Unassembled WGS sequence"/>
</dbReference>
<dbReference type="InterPro" id="IPR011257">
    <property type="entry name" value="DNA_glycosylase"/>
</dbReference>
<dbReference type="PANTHER" id="PTHR30037:SF4">
    <property type="entry name" value="DNA-3-METHYLADENINE GLYCOSYLASE I"/>
    <property type="match status" value="1"/>
</dbReference>
<dbReference type="InterPro" id="IPR004597">
    <property type="entry name" value="Tag"/>
</dbReference>
<dbReference type="NCBIfam" id="TIGR00624">
    <property type="entry name" value="tag"/>
    <property type="match status" value="1"/>
</dbReference>
<sequence>MADAGAAVPGPDGRPRCPWGAGPPDYLEYHDAEWGVPLRGEHALFERITLESFQSGLSWLTILRKRPAFRTAFAGFDPERIAAFGEADRQRLLADAGIVRNRAKIDAAIGNARAAVALDRPLDELLWSFAPPRTGSRPHTHAEVPATTPESTAMARDLKRRGFTFVGPTTCYALMQATGMVDDHLVDCFRAQ</sequence>
<gene>
    <name evidence="1" type="ORF">AB8O55_20450</name>
</gene>
<dbReference type="Pfam" id="PF03352">
    <property type="entry name" value="Adenine_glyco"/>
    <property type="match status" value="1"/>
</dbReference>
<dbReference type="PANTHER" id="PTHR30037">
    <property type="entry name" value="DNA-3-METHYLADENINE GLYCOSYLASE 1"/>
    <property type="match status" value="1"/>
</dbReference>
<evidence type="ECO:0000313" key="2">
    <source>
        <dbReference type="Proteomes" id="UP001564626"/>
    </source>
</evidence>
<organism evidence="1 2">
    <name type="scientific">Saccharopolyspora cebuensis</name>
    <dbReference type="NCBI Taxonomy" id="418759"/>
    <lineage>
        <taxon>Bacteria</taxon>
        <taxon>Bacillati</taxon>
        <taxon>Actinomycetota</taxon>
        <taxon>Actinomycetes</taxon>
        <taxon>Pseudonocardiales</taxon>
        <taxon>Pseudonocardiaceae</taxon>
        <taxon>Saccharopolyspora</taxon>
    </lineage>
</organism>
<protein>
    <submittedName>
        <fullName evidence="1">DNA-3-methyladenine glycosylase I</fullName>
    </submittedName>
</protein>
<dbReference type="InterPro" id="IPR005019">
    <property type="entry name" value="Adenine_glyco"/>
</dbReference>
<keyword evidence="2" id="KW-1185">Reference proteome</keyword>
<proteinExistence type="predicted"/>
<comment type="caution">
    <text evidence="1">The sequence shown here is derived from an EMBL/GenBank/DDBJ whole genome shotgun (WGS) entry which is preliminary data.</text>
</comment>
<name>A0ABV4CNR7_9PSEU</name>
<reference evidence="1 2" key="1">
    <citation type="submission" date="2024-08" db="EMBL/GenBank/DDBJ databases">
        <title>Genome mining of Saccharopolyspora cebuensis PGLac3 from Nigerian medicinal plant.</title>
        <authorList>
            <person name="Ezeobiora C.E."/>
            <person name="Igbokwe N.H."/>
            <person name="Amin D.H."/>
            <person name="Mendie U.E."/>
        </authorList>
    </citation>
    <scope>NUCLEOTIDE SEQUENCE [LARGE SCALE GENOMIC DNA]</scope>
    <source>
        <strain evidence="1 2">PGLac3</strain>
    </source>
</reference>
<dbReference type="RefSeq" id="WP_345356334.1">
    <property type="nucleotide sequence ID" value="NZ_BAABII010000002.1"/>
</dbReference>
<dbReference type="InterPro" id="IPR052891">
    <property type="entry name" value="DNA-3mA_glycosylase"/>
</dbReference>
<accession>A0ABV4CNR7</accession>
<evidence type="ECO:0000313" key="1">
    <source>
        <dbReference type="EMBL" id="MEY8041787.1"/>
    </source>
</evidence>
<dbReference type="EMBL" id="JBGEHV010000042">
    <property type="protein sequence ID" value="MEY8041787.1"/>
    <property type="molecule type" value="Genomic_DNA"/>
</dbReference>
<dbReference type="SUPFAM" id="SSF48150">
    <property type="entry name" value="DNA-glycosylase"/>
    <property type="match status" value="1"/>
</dbReference>